<dbReference type="AlphaFoldDB" id="L7M9U2"/>
<feature type="signal peptide" evidence="1">
    <location>
        <begin position="1"/>
        <end position="20"/>
    </location>
</feature>
<protein>
    <submittedName>
        <fullName evidence="2">Putative secreted peptide</fullName>
    </submittedName>
</protein>
<accession>L7M9U2</accession>
<evidence type="ECO:0000256" key="1">
    <source>
        <dbReference type="SAM" id="SignalP"/>
    </source>
</evidence>
<name>L7M9U2_RHIPC</name>
<reference evidence="2" key="1">
    <citation type="submission" date="2012-11" db="EMBL/GenBank/DDBJ databases">
        <authorList>
            <person name="Lucero-Rivera Y.E."/>
            <person name="Tovar-Ramirez D."/>
        </authorList>
    </citation>
    <scope>NUCLEOTIDE SEQUENCE</scope>
    <source>
        <tissue evidence="2">Salivary gland</tissue>
    </source>
</reference>
<reference evidence="2" key="2">
    <citation type="journal article" date="2015" name="J. Proteomics">
        <title>Sexual differences in the sialomes of the zebra tick, Rhipicephalus pulchellus.</title>
        <authorList>
            <person name="Tan A.W."/>
            <person name="Francischetti I.M."/>
            <person name="Slovak M."/>
            <person name="Kini R.M."/>
            <person name="Ribeiro J.M."/>
        </authorList>
    </citation>
    <scope>NUCLEOTIDE SEQUENCE</scope>
    <source>
        <tissue evidence="2">Salivary gland</tissue>
    </source>
</reference>
<sequence length="221" mass="24809">MKGNIACFVVCLLSAIMIQGKVLFEKYVNDYVDRAFAQLATVVTTAGLVGYKNFTRPDNVGGNTIIVDKFSLGYVYGLNHLEREKDCNVNERRKDYAVSCPVSFTELKCRLPATDTTTYVLLNVEAKGKLHFRLLKWDKDVRAFILVLPEIKYTVSLGNSTTNDDIIGMQPDVPAAYNPKGPNIPGLYTEALRVFLTQGDLISRLEKAFRDTFPIIKDKIK</sequence>
<keyword evidence="1" id="KW-0732">Signal</keyword>
<organism evidence="2">
    <name type="scientific">Rhipicephalus pulchellus</name>
    <name type="common">Yellow backed tick</name>
    <name type="synonym">Dermacentor pulchellus</name>
    <dbReference type="NCBI Taxonomy" id="72859"/>
    <lineage>
        <taxon>Eukaryota</taxon>
        <taxon>Metazoa</taxon>
        <taxon>Ecdysozoa</taxon>
        <taxon>Arthropoda</taxon>
        <taxon>Chelicerata</taxon>
        <taxon>Arachnida</taxon>
        <taxon>Acari</taxon>
        <taxon>Parasitiformes</taxon>
        <taxon>Ixodida</taxon>
        <taxon>Ixodoidea</taxon>
        <taxon>Ixodidae</taxon>
        <taxon>Rhipicephalinae</taxon>
        <taxon>Rhipicephalus</taxon>
        <taxon>Rhipicephalus</taxon>
    </lineage>
</organism>
<proteinExistence type="evidence at transcript level"/>
<dbReference type="EMBL" id="GACK01004417">
    <property type="protein sequence ID" value="JAA60617.1"/>
    <property type="molecule type" value="mRNA"/>
</dbReference>
<feature type="chain" id="PRO_5003981788" evidence="1">
    <location>
        <begin position="21"/>
        <end position="221"/>
    </location>
</feature>
<evidence type="ECO:0000313" key="2">
    <source>
        <dbReference type="EMBL" id="JAA60617.1"/>
    </source>
</evidence>